<sequence>MKLTLKSSLREFQNLMSEGLGDHLEVLALFRENTPFSHFLDVDCIPPPLFLWQLIAREAKIIKEERRDVAFMEFLGSLRKDLAGKAKSIGKGASSTMFYTCFLLPIGVPATTIMDDCEETEARNPSPNDKVSPRLGILQILGEINQEHENPPSTLSDSVLSLENIMDAQ</sequence>
<organism evidence="1 2">
    <name type="scientific">Cuscuta campestris</name>
    <dbReference type="NCBI Taxonomy" id="132261"/>
    <lineage>
        <taxon>Eukaryota</taxon>
        <taxon>Viridiplantae</taxon>
        <taxon>Streptophyta</taxon>
        <taxon>Embryophyta</taxon>
        <taxon>Tracheophyta</taxon>
        <taxon>Spermatophyta</taxon>
        <taxon>Magnoliopsida</taxon>
        <taxon>eudicotyledons</taxon>
        <taxon>Gunneridae</taxon>
        <taxon>Pentapetalae</taxon>
        <taxon>asterids</taxon>
        <taxon>lamiids</taxon>
        <taxon>Solanales</taxon>
        <taxon>Convolvulaceae</taxon>
        <taxon>Cuscuteae</taxon>
        <taxon>Cuscuta</taxon>
        <taxon>Cuscuta subgen. Grammica</taxon>
        <taxon>Cuscuta sect. Cleistogrammica</taxon>
    </lineage>
</organism>
<evidence type="ECO:0000313" key="2">
    <source>
        <dbReference type="Proteomes" id="UP000595140"/>
    </source>
</evidence>
<dbReference type="Proteomes" id="UP000595140">
    <property type="component" value="Unassembled WGS sequence"/>
</dbReference>
<name>A0A484M7X3_9ASTE</name>
<evidence type="ECO:0000313" key="1">
    <source>
        <dbReference type="EMBL" id="VFQ84913.1"/>
    </source>
</evidence>
<gene>
    <name evidence="1" type="ORF">CCAM_LOCUS26689</name>
</gene>
<proteinExistence type="predicted"/>
<reference evidence="1 2" key="1">
    <citation type="submission" date="2018-04" db="EMBL/GenBank/DDBJ databases">
        <authorList>
            <person name="Vogel A."/>
        </authorList>
    </citation>
    <scope>NUCLEOTIDE SEQUENCE [LARGE SCALE GENOMIC DNA]</scope>
</reference>
<accession>A0A484M7X3</accession>
<protein>
    <submittedName>
        <fullName evidence="1">Uncharacterized protein</fullName>
    </submittedName>
</protein>
<keyword evidence="2" id="KW-1185">Reference proteome</keyword>
<dbReference type="AlphaFoldDB" id="A0A484M7X3"/>
<dbReference type="OrthoDB" id="1217888at2759"/>
<dbReference type="EMBL" id="OOIL02002808">
    <property type="protein sequence ID" value="VFQ84913.1"/>
    <property type="molecule type" value="Genomic_DNA"/>
</dbReference>